<dbReference type="PANTHER" id="PTHR43335:SF4">
    <property type="entry name" value="ABC TRANSPORTER, ATP-BINDING PROTEIN"/>
    <property type="match status" value="1"/>
</dbReference>
<comment type="caution">
    <text evidence="6">The sequence shown here is derived from an EMBL/GenBank/DDBJ whole genome shotgun (WGS) entry which is preliminary data.</text>
</comment>
<dbReference type="PANTHER" id="PTHR43335">
    <property type="entry name" value="ABC TRANSPORTER, ATP-BINDING PROTEIN"/>
    <property type="match status" value="1"/>
</dbReference>
<sequence>MTTNYAIQTFQLSKQFGKRQVVSKLNLAVPKGEIYGFLGPNGAGKTTTIKMLLGLSKPTQGHILLLGKDMKKQRNEILKKVGSLVEYPTYYGHLSGYENLKVITQVLGLNPKRIDEVLRLVRLSKDAHRLAKSYSLGMKQRLGIAASLIAEPELLILDEPTNGLDPAGIQEIRELITQLPKQTGATLFISSHLLFEIEQVATHVGIISQGKLIYQDTLQTLKQQTTSSQVEFVVSSPEKAFNLIKSMGLPATLDQGIITLYQLDQENTAYLIQNLVQHYFSIYEVKRKESSLEDIFIQLTGKGKSL</sequence>
<evidence type="ECO:0000256" key="1">
    <source>
        <dbReference type="ARBA" id="ARBA00005417"/>
    </source>
</evidence>
<dbReference type="PROSITE" id="PS50893">
    <property type="entry name" value="ABC_TRANSPORTER_2"/>
    <property type="match status" value="1"/>
</dbReference>
<dbReference type="Gene3D" id="3.40.50.300">
    <property type="entry name" value="P-loop containing nucleotide triphosphate hydrolases"/>
    <property type="match status" value="1"/>
</dbReference>
<name>A0A364K4W1_9BACL</name>
<keyword evidence="4 6" id="KW-0067">ATP-binding</keyword>
<gene>
    <name evidence="6" type="ORF">DL897_08755</name>
</gene>
<dbReference type="Proteomes" id="UP000251213">
    <property type="component" value="Unassembled WGS sequence"/>
</dbReference>
<dbReference type="InterPro" id="IPR017871">
    <property type="entry name" value="ABC_transporter-like_CS"/>
</dbReference>
<evidence type="ECO:0000256" key="3">
    <source>
        <dbReference type="ARBA" id="ARBA00022741"/>
    </source>
</evidence>
<evidence type="ECO:0000313" key="7">
    <source>
        <dbReference type="Proteomes" id="UP000251213"/>
    </source>
</evidence>
<dbReference type="PROSITE" id="PS00211">
    <property type="entry name" value="ABC_TRANSPORTER_1"/>
    <property type="match status" value="1"/>
</dbReference>
<reference evidence="6 7" key="2">
    <citation type="submission" date="2018-06" db="EMBL/GenBank/DDBJ databases">
        <authorList>
            <person name="Zhirakovskaya E."/>
        </authorList>
    </citation>
    <scope>NUCLEOTIDE SEQUENCE [LARGE SCALE GENOMIC DNA]</scope>
    <source>
        <strain evidence="6 7">FBKL4.011</strain>
    </source>
</reference>
<keyword evidence="2" id="KW-0813">Transport</keyword>
<feature type="domain" description="ABC transporter" evidence="5">
    <location>
        <begin position="7"/>
        <end position="234"/>
    </location>
</feature>
<comment type="similarity">
    <text evidence="1">Belongs to the ABC transporter superfamily.</text>
</comment>
<keyword evidence="7" id="KW-1185">Reference proteome</keyword>
<dbReference type="SMART" id="SM00382">
    <property type="entry name" value="AAA"/>
    <property type="match status" value="1"/>
</dbReference>
<accession>A0A364K4W1</accession>
<dbReference type="InterPro" id="IPR027417">
    <property type="entry name" value="P-loop_NTPase"/>
</dbReference>
<evidence type="ECO:0000256" key="4">
    <source>
        <dbReference type="ARBA" id="ARBA00022840"/>
    </source>
</evidence>
<evidence type="ECO:0000313" key="6">
    <source>
        <dbReference type="EMBL" id="RAL24405.1"/>
    </source>
</evidence>
<dbReference type="GO" id="GO:0005524">
    <property type="term" value="F:ATP binding"/>
    <property type="evidence" value="ECO:0007669"/>
    <property type="project" value="UniProtKB-KW"/>
</dbReference>
<dbReference type="EMBL" id="QJKK01000004">
    <property type="protein sequence ID" value="RAL24405.1"/>
    <property type="molecule type" value="Genomic_DNA"/>
</dbReference>
<proteinExistence type="inferred from homology"/>
<dbReference type="RefSeq" id="WP_113658775.1">
    <property type="nucleotide sequence ID" value="NZ_KZ845666.1"/>
</dbReference>
<dbReference type="OrthoDB" id="9804819at2"/>
<organism evidence="6 7">
    <name type="scientific">Thermoflavimicrobium daqui</name>
    <dbReference type="NCBI Taxonomy" id="2137476"/>
    <lineage>
        <taxon>Bacteria</taxon>
        <taxon>Bacillati</taxon>
        <taxon>Bacillota</taxon>
        <taxon>Bacilli</taxon>
        <taxon>Bacillales</taxon>
        <taxon>Thermoactinomycetaceae</taxon>
        <taxon>Thermoflavimicrobium</taxon>
    </lineage>
</organism>
<evidence type="ECO:0000256" key="2">
    <source>
        <dbReference type="ARBA" id="ARBA00022448"/>
    </source>
</evidence>
<dbReference type="GO" id="GO:0016887">
    <property type="term" value="F:ATP hydrolysis activity"/>
    <property type="evidence" value="ECO:0007669"/>
    <property type="project" value="InterPro"/>
</dbReference>
<keyword evidence="3" id="KW-0547">Nucleotide-binding</keyword>
<dbReference type="InterPro" id="IPR003593">
    <property type="entry name" value="AAA+_ATPase"/>
</dbReference>
<dbReference type="CDD" id="cd03268">
    <property type="entry name" value="ABC_BcrA_bacitracin_resist"/>
    <property type="match status" value="1"/>
</dbReference>
<dbReference type="Pfam" id="PF00005">
    <property type="entry name" value="ABC_tran"/>
    <property type="match status" value="1"/>
</dbReference>
<dbReference type="SUPFAM" id="SSF52540">
    <property type="entry name" value="P-loop containing nucleoside triphosphate hydrolases"/>
    <property type="match status" value="1"/>
</dbReference>
<dbReference type="AlphaFoldDB" id="A0A364K4W1"/>
<dbReference type="InterPro" id="IPR003439">
    <property type="entry name" value="ABC_transporter-like_ATP-bd"/>
</dbReference>
<protein>
    <submittedName>
        <fullName evidence="6">Bacitracin ABC transporter ATP-binding protein</fullName>
    </submittedName>
</protein>
<evidence type="ECO:0000259" key="5">
    <source>
        <dbReference type="PROSITE" id="PS50893"/>
    </source>
</evidence>
<reference evidence="6 7" key="1">
    <citation type="submission" date="2018-06" db="EMBL/GenBank/DDBJ databases">
        <title>Thermoflavimicrobium daqus sp. nov., a thermophilic microbe isolated from Moutai-flavour Daqu.</title>
        <authorList>
            <person name="Wang X."/>
            <person name="Zhou H."/>
        </authorList>
    </citation>
    <scope>NUCLEOTIDE SEQUENCE [LARGE SCALE GENOMIC DNA]</scope>
    <source>
        <strain evidence="6 7">FBKL4.011</strain>
    </source>
</reference>